<dbReference type="AlphaFoldDB" id="A0A505DAA0"/>
<dbReference type="Proteomes" id="UP000317378">
    <property type="component" value="Unassembled WGS sequence"/>
</dbReference>
<protein>
    <submittedName>
        <fullName evidence="2">Uncharacterized protein</fullName>
    </submittedName>
</protein>
<comment type="caution">
    <text evidence="2">The sequence shown here is derived from an EMBL/GenBank/DDBJ whole genome shotgun (WGS) entry which is preliminary data.</text>
</comment>
<dbReference type="EMBL" id="VCHX02000133">
    <property type="protein sequence ID" value="TPQ20644.1"/>
    <property type="molecule type" value="Genomic_DNA"/>
</dbReference>
<proteinExistence type="predicted"/>
<evidence type="ECO:0000256" key="1">
    <source>
        <dbReference type="SAM" id="MobiDB-lite"/>
    </source>
</evidence>
<accession>A0A505DAA0</accession>
<name>A0A505DAA0_9ACTN</name>
<feature type="region of interest" description="Disordered" evidence="1">
    <location>
        <begin position="34"/>
        <end position="76"/>
    </location>
</feature>
<evidence type="ECO:0000313" key="2">
    <source>
        <dbReference type="EMBL" id="TPQ20644.1"/>
    </source>
</evidence>
<reference evidence="2 3" key="1">
    <citation type="submission" date="2019-06" db="EMBL/GenBank/DDBJ databases">
        <title>Streptomyces sporangiiformans sp. nov., a novel actinomycete isolated from soil in Mount Song.</title>
        <authorList>
            <person name="Han L."/>
        </authorList>
    </citation>
    <scope>NUCLEOTIDE SEQUENCE [LARGE SCALE GENOMIC DNA]</scope>
    <source>
        <strain evidence="2 3">NEAU-SSA 1</strain>
    </source>
</reference>
<keyword evidence="3" id="KW-1185">Reference proteome</keyword>
<sequence>MAELLSHARREYPALYDRTAPPVVILARQRGRGRMATPGAAPGITRRVLGTPQGDERTYDDMLDEGHFPPERPAAW</sequence>
<organism evidence="2 3">
    <name type="scientific">Streptomyces sporangiiformans</name>
    <dbReference type="NCBI Taxonomy" id="2315329"/>
    <lineage>
        <taxon>Bacteria</taxon>
        <taxon>Bacillati</taxon>
        <taxon>Actinomycetota</taxon>
        <taxon>Actinomycetes</taxon>
        <taxon>Kitasatosporales</taxon>
        <taxon>Streptomycetaceae</taxon>
        <taxon>Streptomyces</taxon>
    </lineage>
</organism>
<gene>
    <name evidence="2" type="ORF">FGD71_019670</name>
</gene>
<feature type="compositionally biased region" description="Basic and acidic residues" evidence="1">
    <location>
        <begin position="54"/>
        <end position="70"/>
    </location>
</feature>
<dbReference type="RefSeq" id="WP_140935916.1">
    <property type="nucleotide sequence ID" value="NZ_VCHX02000133.1"/>
</dbReference>
<evidence type="ECO:0000313" key="3">
    <source>
        <dbReference type="Proteomes" id="UP000317378"/>
    </source>
</evidence>